<name>A0A453DTE0_AEGTS</name>
<proteinExistence type="predicted"/>
<sequence length="195" mass="20144">PPPHSPSALTLPSQQSLLARSRARVAGGDMKRTRAQNPKAQDPEPQDPAAAGSNPTPKPQRRAKQPRQPKAATAGGKKTAAAREAAAVTATAAAAASVAAASPAAETAPVVPDVCVGAGGGGDVACGLPAEWDEMDGSPWWTFGVEEEKLLGWFPFVEEDFLSVGSGVGPAAAEPFDDDIWRIHQIYEIPSYAAK</sequence>
<evidence type="ECO:0000256" key="1">
    <source>
        <dbReference type="SAM" id="MobiDB-lite"/>
    </source>
</evidence>
<accession>A0A453DTE0</accession>
<feature type="compositionally biased region" description="Polar residues" evidence="1">
    <location>
        <begin position="7"/>
        <end position="18"/>
    </location>
</feature>
<reference evidence="2" key="3">
    <citation type="journal article" date="2017" name="Nature">
        <title>Genome sequence of the progenitor of the wheat D genome Aegilops tauschii.</title>
        <authorList>
            <person name="Luo M.C."/>
            <person name="Gu Y.Q."/>
            <person name="Puiu D."/>
            <person name="Wang H."/>
            <person name="Twardziok S.O."/>
            <person name="Deal K.R."/>
            <person name="Huo N."/>
            <person name="Zhu T."/>
            <person name="Wang L."/>
            <person name="Wang Y."/>
            <person name="McGuire P.E."/>
            <person name="Liu S."/>
            <person name="Long H."/>
            <person name="Ramasamy R.K."/>
            <person name="Rodriguez J.C."/>
            <person name="Van S.L."/>
            <person name="Yuan L."/>
            <person name="Wang Z."/>
            <person name="Xia Z."/>
            <person name="Xiao L."/>
            <person name="Anderson O.D."/>
            <person name="Ouyang S."/>
            <person name="Liang Y."/>
            <person name="Zimin A.V."/>
            <person name="Pertea G."/>
            <person name="Qi P."/>
            <person name="Bennetzen J.L."/>
            <person name="Dai X."/>
            <person name="Dawson M.W."/>
            <person name="Muller H.G."/>
            <person name="Kugler K."/>
            <person name="Rivarola-Duarte L."/>
            <person name="Spannagl M."/>
            <person name="Mayer K.F.X."/>
            <person name="Lu F.H."/>
            <person name="Bevan M.W."/>
            <person name="Leroy P."/>
            <person name="Li P."/>
            <person name="You F.M."/>
            <person name="Sun Q."/>
            <person name="Liu Z."/>
            <person name="Lyons E."/>
            <person name="Wicker T."/>
            <person name="Salzberg S.L."/>
            <person name="Devos K.M."/>
            <person name="Dvorak J."/>
        </authorList>
    </citation>
    <scope>NUCLEOTIDE SEQUENCE [LARGE SCALE GENOMIC DNA]</scope>
    <source>
        <strain evidence="2">cv. AL8/78</strain>
    </source>
</reference>
<evidence type="ECO:0000313" key="3">
    <source>
        <dbReference type="Proteomes" id="UP000015105"/>
    </source>
</evidence>
<reference evidence="2" key="4">
    <citation type="submission" date="2019-03" db="UniProtKB">
        <authorList>
            <consortium name="EnsemblPlants"/>
        </authorList>
    </citation>
    <scope>IDENTIFICATION</scope>
</reference>
<reference evidence="3" key="1">
    <citation type="journal article" date="2014" name="Science">
        <title>Ancient hybridizations among the ancestral genomes of bread wheat.</title>
        <authorList>
            <consortium name="International Wheat Genome Sequencing Consortium,"/>
            <person name="Marcussen T."/>
            <person name="Sandve S.R."/>
            <person name="Heier L."/>
            <person name="Spannagl M."/>
            <person name="Pfeifer M."/>
            <person name="Jakobsen K.S."/>
            <person name="Wulff B.B."/>
            <person name="Steuernagel B."/>
            <person name="Mayer K.F."/>
            <person name="Olsen O.A."/>
        </authorList>
    </citation>
    <scope>NUCLEOTIDE SEQUENCE [LARGE SCALE GENOMIC DNA]</scope>
    <source>
        <strain evidence="3">cv. AL8/78</strain>
    </source>
</reference>
<dbReference type="Proteomes" id="UP000015105">
    <property type="component" value="Chromosome 3D"/>
</dbReference>
<feature type="region of interest" description="Disordered" evidence="1">
    <location>
        <begin position="1"/>
        <end position="81"/>
    </location>
</feature>
<reference evidence="3" key="2">
    <citation type="journal article" date="2017" name="Nat. Plants">
        <title>The Aegilops tauschii genome reveals multiple impacts of transposons.</title>
        <authorList>
            <person name="Zhao G."/>
            <person name="Zou C."/>
            <person name="Li K."/>
            <person name="Wang K."/>
            <person name="Li T."/>
            <person name="Gao L."/>
            <person name="Zhang X."/>
            <person name="Wang H."/>
            <person name="Yang Z."/>
            <person name="Liu X."/>
            <person name="Jiang W."/>
            <person name="Mao L."/>
            <person name="Kong X."/>
            <person name="Jiao Y."/>
            <person name="Jia J."/>
        </authorList>
    </citation>
    <scope>NUCLEOTIDE SEQUENCE [LARGE SCALE GENOMIC DNA]</scope>
    <source>
        <strain evidence="3">cv. AL8/78</strain>
    </source>
</reference>
<protein>
    <submittedName>
        <fullName evidence="2">Uncharacterized protein</fullName>
    </submittedName>
</protein>
<dbReference type="AlphaFoldDB" id="A0A453DTE0"/>
<dbReference type="Gramene" id="AET3Gv20075200.2">
    <property type="protein sequence ID" value="AET3Gv20075200.2"/>
    <property type="gene ID" value="AET3Gv20075200"/>
</dbReference>
<organism evidence="2 3">
    <name type="scientific">Aegilops tauschii subsp. strangulata</name>
    <name type="common">Goatgrass</name>
    <dbReference type="NCBI Taxonomy" id="200361"/>
    <lineage>
        <taxon>Eukaryota</taxon>
        <taxon>Viridiplantae</taxon>
        <taxon>Streptophyta</taxon>
        <taxon>Embryophyta</taxon>
        <taxon>Tracheophyta</taxon>
        <taxon>Spermatophyta</taxon>
        <taxon>Magnoliopsida</taxon>
        <taxon>Liliopsida</taxon>
        <taxon>Poales</taxon>
        <taxon>Poaceae</taxon>
        <taxon>BOP clade</taxon>
        <taxon>Pooideae</taxon>
        <taxon>Triticodae</taxon>
        <taxon>Triticeae</taxon>
        <taxon>Triticinae</taxon>
        <taxon>Aegilops</taxon>
    </lineage>
</organism>
<evidence type="ECO:0000313" key="2">
    <source>
        <dbReference type="EnsemblPlants" id="AET3Gv20075200.2"/>
    </source>
</evidence>
<keyword evidence="3" id="KW-1185">Reference proteome</keyword>
<dbReference type="EnsemblPlants" id="AET3Gv20075200.2">
    <property type="protein sequence ID" value="AET3Gv20075200.2"/>
    <property type="gene ID" value="AET3Gv20075200"/>
</dbReference>
<feature type="compositionally biased region" description="Low complexity" evidence="1">
    <location>
        <begin position="71"/>
        <end position="81"/>
    </location>
</feature>
<reference evidence="2" key="5">
    <citation type="journal article" date="2021" name="G3 (Bethesda)">
        <title>Aegilops tauschii genome assembly Aet v5.0 features greater sequence contiguity and improved annotation.</title>
        <authorList>
            <person name="Wang L."/>
            <person name="Zhu T."/>
            <person name="Rodriguez J.C."/>
            <person name="Deal K.R."/>
            <person name="Dubcovsky J."/>
            <person name="McGuire P.E."/>
            <person name="Lux T."/>
            <person name="Spannagl M."/>
            <person name="Mayer K.F.X."/>
            <person name="Baldrich P."/>
            <person name="Meyers B.C."/>
            <person name="Huo N."/>
            <person name="Gu Y.Q."/>
            <person name="Zhou H."/>
            <person name="Devos K.M."/>
            <person name="Bennetzen J.L."/>
            <person name="Unver T."/>
            <person name="Budak H."/>
            <person name="Gulick P.J."/>
            <person name="Galiba G."/>
            <person name="Kalapos B."/>
            <person name="Nelson D.R."/>
            <person name="Li P."/>
            <person name="You F.M."/>
            <person name="Luo M.C."/>
            <person name="Dvorak J."/>
        </authorList>
    </citation>
    <scope>NUCLEOTIDE SEQUENCE [LARGE SCALE GENOMIC DNA]</scope>
    <source>
        <strain evidence="2">cv. AL8/78</strain>
    </source>
</reference>